<dbReference type="SUPFAM" id="SSF54427">
    <property type="entry name" value="NTF2-like"/>
    <property type="match status" value="1"/>
</dbReference>
<dbReference type="InterPro" id="IPR032710">
    <property type="entry name" value="NTF2-like_dom_sf"/>
</dbReference>
<dbReference type="RefSeq" id="WP_084393195.1">
    <property type="nucleotide sequence ID" value="NZ_BMKF01000002.1"/>
</dbReference>
<dbReference type="InterPro" id="IPR039437">
    <property type="entry name" value="FrzH/put_lumazine-bd"/>
</dbReference>
<reference evidence="2" key="1">
    <citation type="journal article" date="2019" name="Int. J. Syst. Evol. Microbiol.">
        <title>The Global Catalogue of Microorganisms (GCM) 10K type strain sequencing project: providing services to taxonomists for standard genome sequencing and annotation.</title>
        <authorList>
            <consortium name="The Broad Institute Genomics Platform"/>
            <consortium name="The Broad Institute Genome Sequencing Center for Infectious Disease"/>
            <person name="Wu L."/>
            <person name="Ma J."/>
        </authorList>
    </citation>
    <scope>NUCLEOTIDE SEQUENCE [LARGE SCALE GENOMIC DNA]</scope>
    <source>
        <strain evidence="2">CGMCC 1.15928</strain>
    </source>
</reference>
<dbReference type="Gene3D" id="3.10.450.50">
    <property type="match status" value="1"/>
</dbReference>
<name>A0ABQ1JXS9_9PROT</name>
<organism evidence="1 2">
    <name type="scientific">Henriciella pelagia</name>
    <dbReference type="NCBI Taxonomy" id="1977912"/>
    <lineage>
        <taxon>Bacteria</taxon>
        <taxon>Pseudomonadati</taxon>
        <taxon>Pseudomonadota</taxon>
        <taxon>Alphaproteobacteria</taxon>
        <taxon>Hyphomonadales</taxon>
        <taxon>Hyphomonadaceae</taxon>
        <taxon>Henriciella</taxon>
    </lineage>
</organism>
<sequence length="123" mass="13989">MSALADIEQVLQDYFDGLYHCDTDRLARVFHPRAIYATADDGEALLHRTMEEYFPVVDARESPASRNETRRDSIDAIDLAGANTAHARVRCSIGARDFTDFLSLVRTDGRWQIISKVFEIRPN</sequence>
<dbReference type="EMBL" id="BMKF01000002">
    <property type="protein sequence ID" value="GGB77922.1"/>
    <property type="molecule type" value="Genomic_DNA"/>
</dbReference>
<keyword evidence="2" id="KW-1185">Reference proteome</keyword>
<dbReference type="Pfam" id="PF12893">
    <property type="entry name" value="Lumazine_bd_2"/>
    <property type="match status" value="1"/>
</dbReference>
<accession>A0ABQ1JXS9</accession>
<proteinExistence type="predicted"/>
<evidence type="ECO:0000313" key="1">
    <source>
        <dbReference type="EMBL" id="GGB77922.1"/>
    </source>
</evidence>
<comment type="caution">
    <text evidence="1">The sequence shown here is derived from an EMBL/GenBank/DDBJ whole genome shotgun (WGS) entry which is preliminary data.</text>
</comment>
<protein>
    <recommendedName>
        <fullName evidence="3">Nuclear transport factor 2 family protein</fullName>
    </recommendedName>
</protein>
<evidence type="ECO:0008006" key="3">
    <source>
        <dbReference type="Google" id="ProtNLM"/>
    </source>
</evidence>
<gene>
    <name evidence="1" type="ORF">GCM10011503_28380</name>
</gene>
<dbReference type="Proteomes" id="UP000628854">
    <property type="component" value="Unassembled WGS sequence"/>
</dbReference>
<evidence type="ECO:0000313" key="2">
    <source>
        <dbReference type="Proteomes" id="UP000628854"/>
    </source>
</evidence>